<organism evidence="2 3">
    <name type="scientific">Formicincola oecophyllae</name>
    <dbReference type="NCBI Taxonomy" id="2558361"/>
    <lineage>
        <taxon>Bacteria</taxon>
        <taxon>Pseudomonadati</taxon>
        <taxon>Pseudomonadota</taxon>
        <taxon>Alphaproteobacteria</taxon>
        <taxon>Acetobacterales</taxon>
        <taxon>Acetobacteraceae</taxon>
        <taxon>Formicincola</taxon>
    </lineage>
</organism>
<name>A0A4Y6UDT5_9PROT</name>
<sequence>MKRSHSPQRFHQCQDVPHSRGRGVLRAACLLLAGVGAATSLSGCMLFYHGPENYRRDRLAYDRQLSTSQKQEMLLNIVQLRYGDAPTMLETMQIIASYSYQHQVGANISGTPWNGGGPQSFIGGNGSYMLQDNPTVTYQPMSGEGFANNVLQPIPPSVILPLMQSGAPIDILLALTADSLGGAANMRAVMASNKSLYTRSTSTRFAWLLKSLHELQTDDALGVRRVLGQPATKTTPAKPEHSYLVFTNTGVPEVTALQERVKELLHLPRGATEAEIVYGRKPDGKTQLPIVTRSMLSILMDVASTIEVPEVNVKEGLTTASVTPTTAGRRPVIVIRCSTSATAPDDAYVSVRYGNAWYWISKKDMHSKSAFALLQIISGLANSTTSQGAMVTIPTGG</sequence>
<protein>
    <submittedName>
        <fullName evidence="2">Uncharacterized protein</fullName>
    </submittedName>
</protein>
<reference evidence="2 3" key="1">
    <citation type="submission" date="2019-03" db="EMBL/GenBank/DDBJ databases">
        <title>The complete genome sequence of Swingsia_sp. F3b2 LMG30590(T).</title>
        <authorList>
            <person name="Chua K.-O."/>
            <person name="Chan K.-G."/>
            <person name="See-Too W.-S."/>
        </authorList>
    </citation>
    <scope>NUCLEOTIDE SEQUENCE [LARGE SCALE GENOMIC DNA]</scope>
    <source>
        <strain evidence="2 3">F3b2</strain>
    </source>
</reference>
<proteinExistence type="predicted"/>
<evidence type="ECO:0000313" key="2">
    <source>
        <dbReference type="EMBL" id="QDH14185.1"/>
    </source>
</evidence>
<dbReference type="KEGG" id="swf:E3E12_08255"/>
<feature type="transmembrane region" description="Helical" evidence="1">
    <location>
        <begin position="27"/>
        <end position="48"/>
    </location>
</feature>
<dbReference type="Proteomes" id="UP000318709">
    <property type="component" value="Chromosome"/>
</dbReference>
<dbReference type="RefSeq" id="WP_141443889.1">
    <property type="nucleotide sequence ID" value="NZ_CP038231.1"/>
</dbReference>
<keyword evidence="3" id="KW-1185">Reference proteome</keyword>
<dbReference type="AlphaFoldDB" id="A0A4Y6UDT5"/>
<dbReference type="OrthoDB" id="282364at2"/>
<evidence type="ECO:0000313" key="3">
    <source>
        <dbReference type="Proteomes" id="UP000318709"/>
    </source>
</evidence>
<keyword evidence="1" id="KW-1133">Transmembrane helix</keyword>
<accession>A0A4Y6UDT5</accession>
<gene>
    <name evidence="2" type="ORF">E3E12_08255</name>
</gene>
<evidence type="ECO:0000256" key="1">
    <source>
        <dbReference type="SAM" id="Phobius"/>
    </source>
</evidence>
<keyword evidence="1" id="KW-0472">Membrane</keyword>
<dbReference type="EMBL" id="CP038231">
    <property type="protein sequence ID" value="QDH14185.1"/>
    <property type="molecule type" value="Genomic_DNA"/>
</dbReference>
<keyword evidence="1" id="KW-0812">Transmembrane</keyword>